<name>C4JK35_UNCRE</name>
<sequence length="107" mass="11762">MHGAVIIIVQASALRSFGGKFGDLLLPPRDAPQKALLRVLILLARGEDAEEFSGLFPYTRRSSHSARSSADMRAADGSQLNVNVGRWAFKYSRPSGARLRRRDAHNS</sequence>
<accession>C4JK35</accession>
<proteinExistence type="predicted"/>
<reference evidence="2" key="1">
    <citation type="journal article" date="2009" name="Genome Res.">
        <title>Comparative genomic analyses of the human fungal pathogens Coccidioides and their relatives.</title>
        <authorList>
            <person name="Sharpton T.J."/>
            <person name="Stajich J.E."/>
            <person name="Rounsley S.D."/>
            <person name="Gardner M.J."/>
            <person name="Wortman J.R."/>
            <person name="Jordar V.S."/>
            <person name="Maiti R."/>
            <person name="Kodira C.D."/>
            <person name="Neafsey D.E."/>
            <person name="Zeng Q."/>
            <person name="Hung C.-Y."/>
            <person name="McMahan C."/>
            <person name="Muszewska A."/>
            <person name="Grynberg M."/>
            <person name="Mandel M.A."/>
            <person name="Kellner E.M."/>
            <person name="Barker B.M."/>
            <person name="Galgiani J.N."/>
            <person name="Orbach M.J."/>
            <person name="Kirkland T.N."/>
            <person name="Cole G.T."/>
            <person name="Henn M.R."/>
            <person name="Birren B.W."/>
            <person name="Taylor J.W."/>
        </authorList>
    </citation>
    <scope>NUCLEOTIDE SEQUENCE [LARGE SCALE GENOMIC DNA]</scope>
    <source>
        <strain evidence="2">UAMH 1704</strain>
    </source>
</reference>
<dbReference type="VEuPathDB" id="FungiDB:UREG_01992"/>
<dbReference type="KEGG" id="ure:UREG_01992"/>
<evidence type="ECO:0000313" key="2">
    <source>
        <dbReference type="Proteomes" id="UP000002058"/>
    </source>
</evidence>
<dbReference type="HOGENOM" id="CLU_2211918_0_0_1"/>
<dbReference type="AlphaFoldDB" id="C4JK35"/>
<gene>
    <name evidence="1" type="ORF">UREG_01992</name>
</gene>
<dbReference type="RefSeq" id="XP_002542476.1">
    <property type="nucleotide sequence ID" value="XM_002542430.1"/>
</dbReference>
<protein>
    <submittedName>
        <fullName evidence="1">Uncharacterized protein</fullName>
    </submittedName>
</protein>
<keyword evidence="2" id="KW-1185">Reference proteome</keyword>
<dbReference type="InParanoid" id="C4JK35"/>
<dbReference type="Proteomes" id="UP000002058">
    <property type="component" value="Unassembled WGS sequence"/>
</dbReference>
<dbReference type="EMBL" id="CH476615">
    <property type="protein sequence ID" value="EEP77143.1"/>
    <property type="molecule type" value="Genomic_DNA"/>
</dbReference>
<dbReference type="GeneID" id="8440428"/>
<organism evidence="1 2">
    <name type="scientific">Uncinocarpus reesii (strain UAMH 1704)</name>
    <dbReference type="NCBI Taxonomy" id="336963"/>
    <lineage>
        <taxon>Eukaryota</taxon>
        <taxon>Fungi</taxon>
        <taxon>Dikarya</taxon>
        <taxon>Ascomycota</taxon>
        <taxon>Pezizomycotina</taxon>
        <taxon>Eurotiomycetes</taxon>
        <taxon>Eurotiomycetidae</taxon>
        <taxon>Onygenales</taxon>
        <taxon>Onygenaceae</taxon>
        <taxon>Uncinocarpus</taxon>
    </lineage>
</organism>
<evidence type="ECO:0000313" key="1">
    <source>
        <dbReference type="EMBL" id="EEP77143.1"/>
    </source>
</evidence>